<evidence type="ECO:0000313" key="1">
    <source>
        <dbReference type="EMBL" id="GFD53073.1"/>
    </source>
</evidence>
<dbReference type="SUPFAM" id="SSF56935">
    <property type="entry name" value="Porins"/>
    <property type="match status" value="1"/>
</dbReference>
<name>A0A699X1Z4_TANCI</name>
<sequence>SSSLTLRGLGQDEIGVLMEGAPQNDIGYYYAYPAQFADAENVRQIALAQGAVDIDSPTVGGAGGLLSLSLDDPKERPQALLDLSLGGYDMRRAFVRLDTGALGA</sequence>
<accession>A0A699X1Z4</accession>
<reference evidence="1" key="1">
    <citation type="journal article" date="2019" name="Sci. Rep.">
        <title>Draft genome of Tanacetum cinerariifolium, the natural source of mosquito coil.</title>
        <authorList>
            <person name="Yamashiro T."/>
            <person name="Shiraishi A."/>
            <person name="Satake H."/>
            <person name="Nakayama K."/>
        </authorList>
    </citation>
    <scope>NUCLEOTIDE SEQUENCE</scope>
</reference>
<gene>
    <name evidence="1" type="ORF">Tci_925042</name>
</gene>
<proteinExistence type="predicted"/>
<protein>
    <recommendedName>
        <fullName evidence="2">TonB-dependent receptor plug domain-containing protein</fullName>
    </recommendedName>
</protein>
<dbReference type="AlphaFoldDB" id="A0A699X1Z4"/>
<organism evidence="1">
    <name type="scientific">Tanacetum cinerariifolium</name>
    <name type="common">Dalmatian daisy</name>
    <name type="synonym">Chrysanthemum cinerariifolium</name>
    <dbReference type="NCBI Taxonomy" id="118510"/>
    <lineage>
        <taxon>Eukaryota</taxon>
        <taxon>Viridiplantae</taxon>
        <taxon>Streptophyta</taxon>
        <taxon>Embryophyta</taxon>
        <taxon>Tracheophyta</taxon>
        <taxon>Spermatophyta</taxon>
        <taxon>Magnoliopsida</taxon>
        <taxon>eudicotyledons</taxon>
        <taxon>Gunneridae</taxon>
        <taxon>Pentapetalae</taxon>
        <taxon>asterids</taxon>
        <taxon>campanulids</taxon>
        <taxon>Asterales</taxon>
        <taxon>Asteraceae</taxon>
        <taxon>Asteroideae</taxon>
        <taxon>Anthemideae</taxon>
        <taxon>Anthemidinae</taxon>
        <taxon>Tanacetum</taxon>
    </lineage>
</organism>
<comment type="caution">
    <text evidence="1">The sequence shown here is derived from an EMBL/GenBank/DDBJ whole genome shotgun (WGS) entry which is preliminary data.</text>
</comment>
<feature type="non-terminal residue" evidence="1">
    <location>
        <position position="104"/>
    </location>
</feature>
<feature type="non-terminal residue" evidence="1">
    <location>
        <position position="1"/>
    </location>
</feature>
<evidence type="ECO:0008006" key="2">
    <source>
        <dbReference type="Google" id="ProtNLM"/>
    </source>
</evidence>
<dbReference type="EMBL" id="BKCJ011789851">
    <property type="protein sequence ID" value="GFD53073.1"/>
    <property type="molecule type" value="Genomic_DNA"/>
</dbReference>